<dbReference type="EMBL" id="CACVAY010000031">
    <property type="protein sequence ID" value="CAA6806758.1"/>
    <property type="molecule type" value="Genomic_DNA"/>
</dbReference>
<name>A0A6S6SUT0_9GAMM</name>
<sequence length="34" mass="4040">MLLDVDNLNTRYHRHFMRIGQPSIIPLKQQALYG</sequence>
<evidence type="ECO:0000313" key="1">
    <source>
        <dbReference type="EMBL" id="CAA6806758.1"/>
    </source>
</evidence>
<protein>
    <submittedName>
        <fullName evidence="1">Uncharacterized protein</fullName>
    </submittedName>
</protein>
<dbReference type="AlphaFoldDB" id="A0A6S6SUT0"/>
<reference evidence="1" key="1">
    <citation type="submission" date="2020-01" db="EMBL/GenBank/DDBJ databases">
        <authorList>
            <person name="Meier V. D."/>
            <person name="Meier V D."/>
        </authorList>
    </citation>
    <scope>NUCLEOTIDE SEQUENCE</scope>
    <source>
        <strain evidence="1">HLG_WM_MAG_07</strain>
    </source>
</reference>
<organism evidence="1">
    <name type="scientific">uncultured Thiotrichaceae bacterium</name>
    <dbReference type="NCBI Taxonomy" id="298394"/>
    <lineage>
        <taxon>Bacteria</taxon>
        <taxon>Pseudomonadati</taxon>
        <taxon>Pseudomonadota</taxon>
        <taxon>Gammaproteobacteria</taxon>
        <taxon>Thiotrichales</taxon>
        <taxon>Thiotrichaceae</taxon>
        <taxon>environmental samples</taxon>
    </lineage>
</organism>
<accession>A0A6S6SUT0</accession>
<gene>
    <name evidence="1" type="ORF">HELGO_WM32724</name>
</gene>
<proteinExistence type="predicted"/>